<sequence length="560" mass="64445">MLRKLTQRDETYTERSSSLPLGTIPRSLQPSELTSEIISDEGYLSSEDEGDETTKSNFTKATEQQKQIKTLLYKEKQDEKHKNATHTQEITDRAQYNPNNNNRVIPNPHSNGSNGTSSKGVHGRVPRSSFDINVDDDSDSDEQPDDEQTMSDLERDSSGNFLDERKGEGTKKEERKEEEEVVEAQLTDKYGFIIDSKNSTGSSGGARTTQVQISDKEKARRAETEALRTTKWLAMIKDWDLIKSKKRTRNRIRKGVPDKVRGLVWNLLGDVPNLISSNPGKYASLCESTHVPSQDIRDTILRDINRTFPRHAMFADEGTGQDCLRRVLIAYSLYDEEVGYCQGLGFITAMFLTYMPEEEAFWQLVGIMNHSPCNMRGLYEDGMPEAQKVLYIAEKITKKFFPRLSKHLGRQNCHISMYATQWFLTIFTNSFPFDLVVQVWDCFLSEGWKIVYRVMLTFMRYSAPKLFQLEFEQIMFFFKRLPGAVDGPLIMEKAFNIPLKTRHIEHYSKKFDKLNPDIANRVQIKEQMRREEEEKIRKEVEEAEQLAEGGVLKTTLSLPS</sequence>
<dbReference type="PANTHER" id="PTHR47219:SF9">
    <property type="entry name" value="GTPASE ACTIVATING PROTEIN AND CENTROSOME-ASSOCIATED, ISOFORM B"/>
    <property type="match status" value="1"/>
</dbReference>
<feature type="domain" description="Rab-GAP TBC" evidence="3">
    <location>
        <begin position="255"/>
        <end position="447"/>
    </location>
</feature>
<feature type="compositionally biased region" description="Polar residues" evidence="2">
    <location>
        <begin position="14"/>
        <end position="37"/>
    </location>
</feature>
<accession>A0A9W7A6I2</accession>
<dbReference type="InterPro" id="IPR000195">
    <property type="entry name" value="Rab-GAP-TBC_dom"/>
</dbReference>
<dbReference type="SMART" id="SM00164">
    <property type="entry name" value="TBC"/>
    <property type="match status" value="1"/>
</dbReference>
<gene>
    <name evidence="4" type="ORF">TrST_g263</name>
</gene>
<comment type="caution">
    <text evidence="4">The sequence shown here is derived from an EMBL/GenBank/DDBJ whole genome shotgun (WGS) entry which is preliminary data.</text>
</comment>
<dbReference type="FunFam" id="1.10.8.270:FF:000016">
    <property type="entry name" value="TBC1 domain family member 2A"/>
    <property type="match status" value="1"/>
</dbReference>
<dbReference type="GO" id="GO:0005096">
    <property type="term" value="F:GTPase activator activity"/>
    <property type="evidence" value="ECO:0007669"/>
    <property type="project" value="TreeGrafter"/>
</dbReference>
<dbReference type="PANTHER" id="PTHR47219">
    <property type="entry name" value="RAB GTPASE-ACTIVATING PROTEIN 1-LIKE"/>
    <property type="match status" value="1"/>
</dbReference>
<feature type="compositionally biased region" description="Basic and acidic residues" evidence="2">
    <location>
        <begin position="152"/>
        <end position="175"/>
    </location>
</feature>
<organism evidence="4 5">
    <name type="scientific">Triparma strigata</name>
    <dbReference type="NCBI Taxonomy" id="1606541"/>
    <lineage>
        <taxon>Eukaryota</taxon>
        <taxon>Sar</taxon>
        <taxon>Stramenopiles</taxon>
        <taxon>Ochrophyta</taxon>
        <taxon>Bolidophyceae</taxon>
        <taxon>Parmales</taxon>
        <taxon>Triparmaceae</taxon>
        <taxon>Triparma</taxon>
    </lineage>
</organism>
<keyword evidence="5" id="KW-1185">Reference proteome</keyword>
<feature type="compositionally biased region" description="Basic and acidic residues" evidence="2">
    <location>
        <begin position="1"/>
        <end position="13"/>
    </location>
</feature>
<feature type="compositionally biased region" description="Polar residues" evidence="2">
    <location>
        <begin position="55"/>
        <end position="68"/>
    </location>
</feature>
<dbReference type="AlphaFoldDB" id="A0A9W7A6I2"/>
<protein>
    <recommendedName>
        <fullName evidence="3">Rab-GAP TBC domain-containing protein</fullName>
    </recommendedName>
</protein>
<evidence type="ECO:0000256" key="2">
    <source>
        <dbReference type="SAM" id="MobiDB-lite"/>
    </source>
</evidence>
<dbReference type="GO" id="GO:0031267">
    <property type="term" value="F:small GTPase binding"/>
    <property type="evidence" value="ECO:0007669"/>
    <property type="project" value="TreeGrafter"/>
</dbReference>
<proteinExistence type="predicted"/>
<dbReference type="Gene3D" id="1.10.10.750">
    <property type="entry name" value="Ypt/Rab-GAP domain of gyp1p, domain 1"/>
    <property type="match status" value="1"/>
</dbReference>
<dbReference type="InterPro" id="IPR050302">
    <property type="entry name" value="Rab_GAP_TBC_domain"/>
</dbReference>
<feature type="compositionally biased region" description="Low complexity" evidence="2">
    <location>
        <begin position="97"/>
        <end position="111"/>
    </location>
</feature>
<dbReference type="Gene3D" id="1.10.472.80">
    <property type="entry name" value="Ypt/Rab-GAP domain of gyp1p, domain 3"/>
    <property type="match status" value="1"/>
</dbReference>
<name>A0A9W7A6I2_9STRA</name>
<dbReference type="SUPFAM" id="SSF47923">
    <property type="entry name" value="Ypt/Rab-GAP domain of gyp1p"/>
    <property type="match status" value="2"/>
</dbReference>
<keyword evidence="1" id="KW-0175">Coiled coil</keyword>
<dbReference type="EMBL" id="BRXY01000086">
    <property type="protein sequence ID" value="GMH63563.1"/>
    <property type="molecule type" value="Genomic_DNA"/>
</dbReference>
<evidence type="ECO:0000256" key="1">
    <source>
        <dbReference type="SAM" id="Coils"/>
    </source>
</evidence>
<evidence type="ECO:0000313" key="4">
    <source>
        <dbReference type="EMBL" id="GMH63563.1"/>
    </source>
</evidence>
<feature type="coiled-coil region" evidence="1">
    <location>
        <begin position="521"/>
        <end position="549"/>
    </location>
</feature>
<dbReference type="PROSITE" id="PS50086">
    <property type="entry name" value="TBC_RABGAP"/>
    <property type="match status" value="1"/>
</dbReference>
<dbReference type="Proteomes" id="UP001165085">
    <property type="component" value="Unassembled WGS sequence"/>
</dbReference>
<feature type="region of interest" description="Disordered" evidence="2">
    <location>
        <begin position="1"/>
        <end position="182"/>
    </location>
</feature>
<feature type="compositionally biased region" description="Polar residues" evidence="2">
    <location>
        <begin position="196"/>
        <end position="213"/>
    </location>
</feature>
<dbReference type="Gene3D" id="1.10.8.270">
    <property type="entry name" value="putative rabgap domain of human tbc1 domain family member 14 like domains"/>
    <property type="match status" value="1"/>
</dbReference>
<reference evidence="5" key="1">
    <citation type="journal article" date="2023" name="Commun. Biol.">
        <title>Genome analysis of Parmales, the sister group of diatoms, reveals the evolutionary specialization of diatoms from phago-mixotrophs to photoautotrophs.</title>
        <authorList>
            <person name="Ban H."/>
            <person name="Sato S."/>
            <person name="Yoshikawa S."/>
            <person name="Yamada K."/>
            <person name="Nakamura Y."/>
            <person name="Ichinomiya M."/>
            <person name="Sato N."/>
            <person name="Blanc-Mathieu R."/>
            <person name="Endo H."/>
            <person name="Kuwata A."/>
            <person name="Ogata H."/>
        </authorList>
    </citation>
    <scope>NUCLEOTIDE SEQUENCE [LARGE SCALE GENOMIC DNA]</scope>
    <source>
        <strain evidence="5">NIES 3701</strain>
    </source>
</reference>
<dbReference type="Pfam" id="PF00566">
    <property type="entry name" value="RabGAP-TBC"/>
    <property type="match status" value="1"/>
</dbReference>
<feature type="compositionally biased region" description="Acidic residues" evidence="2">
    <location>
        <begin position="133"/>
        <end position="149"/>
    </location>
</feature>
<feature type="compositionally biased region" description="Basic and acidic residues" evidence="2">
    <location>
        <begin position="72"/>
        <end position="82"/>
    </location>
</feature>
<evidence type="ECO:0000313" key="5">
    <source>
        <dbReference type="Proteomes" id="UP001165085"/>
    </source>
</evidence>
<feature type="region of interest" description="Disordered" evidence="2">
    <location>
        <begin position="195"/>
        <end position="222"/>
    </location>
</feature>
<dbReference type="OrthoDB" id="294251at2759"/>
<evidence type="ECO:0000259" key="3">
    <source>
        <dbReference type="PROSITE" id="PS50086"/>
    </source>
</evidence>
<dbReference type="InterPro" id="IPR035969">
    <property type="entry name" value="Rab-GAP_TBC_sf"/>
</dbReference>